<dbReference type="Proteomes" id="UP000078532">
    <property type="component" value="Unassembled WGS sequence"/>
</dbReference>
<accession>A0A1B7LGQ0</accession>
<dbReference type="InterPro" id="IPR042099">
    <property type="entry name" value="ANL_N_sf"/>
</dbReference>
<protein>
    <submittedName>
        <fullName evidence="2">Phenylacetate--CoA ligase</fullName>
    </submittedName>
</protein>
<feature type="domain" description="AMP-dependent ligase C-terminal" evidence="1">
    <location>
        <begin position="349"/>
        <end position="441"/>
    </location>
</feature>
<dbReference type="PANTHER" id="PTHR43845:SF1">
    <property type="entry name" value="BLR5969 PROTEIN"/>
    <property type="match status" value="1"/>
</dbReference>
<dbReference type="InterPro" id="IPR045851">
    <property type="entry name" value="AMP-bd_C_sf"/>
</dbReference>
<dbReference type="AlphaFoldDB" id="A0A1B7LGQ0"/>
<evidence type="ECO:0000313" key="2">
    <source>
        <dbReference type="EMBL" id="OAT85264.1"/>
    </source>
</evidence>
<evidence type="ECO:0000259" key="1">
    <source>
        <dbReference type="Pfam" id="PF14535"/>
    </source>
</evidence>
<dbReference type="OrthoDB" id="580775at2"/>
<gene>
    <name evidence="2" type="ORF">A6M21_06910</name>
</gene>
<dbReference type="EMBL" id="LYVF01000069">
    <property type="protein sequence ID" value="OAT85264.1"/>
    <property type="molecule type" value="Genomic_DNA"/>
</dbReference>
<dbReference type="SUPFAM" id="SSF56801">
    <property type="entry name" value="Acetyl-CoA synthetase-like"/>
    <property type="match status" value="1"/>
</dbReference>
<dbReference type="PANTHER" id="PTHR43845">
    <property type="entry name" value="BLR5969 PROTEIN"/>
    <property type="match status" value="1"/>
</dbReference>
<evidence type="ECO:0000313" key="3">
    <source>
        <dbReference type="Proteomes" id="UP000078532"/>
    </source>
</evidence>
<dbReference type="STRING" id="1838280.A6M21_06910"/>
<dbReference type="InterPro" id="IPR028154">
    <property type="entry name" value="AMP-dep_Lig_C"/>
</dbReference>
<name>A0A1B7LGQ0_9FIRM</name>
<keyword evidence="3" id="KW-1185">Reference proteome</keyword>
<dbReference type="Gene3D" id="3.30.300.30">
    <property type="match status" value="1"/>
</dbReference>
<reference evidence="2 3" key="1">
    <citation type="submission" date="2016-04" db="EMBL/GenBank/DDBJ databases">
        <authorList>
            <person name="Evans L.H."/>
            <person name="Alamgir A."/>
            <person name="Owens N."/>
            <person name="Weber N.D."/>
            <person name="Virtaneva K."/>
            <person name="Barbian K."/>
            <person name="Babar A."/>
            <person name="Rosenke K."/>
        </authorList>
    </citation>
    <scope>NUCLEOTIDE SEQUENCE [LARGE SCALE GENOMIC DNA]</scope>
    <source>
        <strain evidence="2 3">LMa1</strain>
    </source>
</reference>
<sequence>MQVNGVDLYWNPYLETMPREMLRNLQLKKFKRILKWGYENSGLYRRLYDQAGLTPEDIKTWDDVAGVPMLEKEHYRSAQAKEPWPYGDSLCVPLEEVTAYRQTSGTTGQPVYQPDTWQDWEWWSECWAYTLWAQGFRNTDRVFIPFGYNIFVAYWAGHYAAEKIGCEVIPGGILNTEERILKMKELRASAFMATPTYVLGMAETAEKLGIDPRTLGIKRILCAGEPGASIPPTKRRMEEAWGTDVYDHIGATEIGGWAYECTAKPGGPHVNEAMFLVELIDLEDGSPIEEPGKPGRVVITAFDRRAQPCIRFDSKDVAMWGEPCACGRSFRVLKGGVIGRVDHITKIKGVLFSPSAVEEVVRDIPELGNEFELVVRKKNDLDELILKVEILPHCCHQENKIKEALLRNLRLKTNLNYYLEFHPYGTLPRYEVKSRRFKDLRK</sequence>
<organism evidence="2 3">
    <name type="scientific">Desulfotomaculum copahuensis</name>
    <dbReference type="NCBI Taxonomy" id="1838280"/>
    <lineage>
        <taxon>Bacteria</taxon>
        <taxon>Bacillati</taxon>
        <taxon>Bacillota</taxon>
        <taxon>Clostridia</taxon>
        <taxon>Eubacteriales</taxon>
        <taxon>Desulfotomaculaceae</taxon>
        <taxon>Desulfotomaculum</taxon>
    </lineage>
</organism>
<proteinExistence type="predicted"/>
<dbReference type="Pfam" id="PF14535">
    <property type="entry name" value="AMP-binding_C_2"/>
    <property type="match status" value="1"/>
</dbReference>
<dbReference type="Gene3D" id="3.40.50.12780">
    <property type="entry name" value="N-terminal domain of ligase-like"/>
    <property type="match status" value="1"/>
</dbReference>
<comment type="caution">
    <text evidence="2">The sequence shown here is derived from an EMBL/GenBank/DDBJ whole genome shotgun (WGS) entry which is preliminary data.</text>
</comment>
<dbReference type="GO" id="GO:0016874">
    <property type="term" value="F:ligase activity"/>
    <property type="evidence" value="ECO:0007669"/>
    <property type="project" value="UniProtKB-KW"/>
</dbReference>
<keyword evidence="2" id="KW-0436">Ligase</keyword>
<dbReference type="RefSeq" id="WP_066667018.1">
    <property type="nucleotide sequence ID" value="NZ_LYVF01000069.1"/>
</dbReference>